<dbReference type="GO" id="GO:0007124">
    <property type="term" value="P:pseudohyphal growth"/>
    <property type="evidence" value="ECO:0007669"/>
    <property type="project" value="EnsemblFungi"/>
</dbReference>
<feature type="transmembrane region" description="Helical" evidence="9">
    <location>
        <begin position="429"/>
        <end position="451"/>
    </location>
</feature>
<feature type="transmembrane region" description="Helical" evidence="9">
    <location>
        <begin position="600"/>
        <end position="628"/>
    </location>
</feature>
<evidence type="ECO:0000256" key="4">
    <source>
        <dbReference type="ARBA" id="ARBA00022692"/>
    </source>
</evidence>
<dbReference type="GO" id="GO:0016020">
    <property type="term" value="C:membrane"/>
    <property type="evidence" value="ECO:0007669"/>
    <property type="project" value="UniProtKB-SubCell"/>
</dbReference>
<dbReference type="AlphaFoldDB" id="A0A1E4TN64"/>
<dbReference type="STRING" id="669874.A0A1E4TN64"/>
<evidence type="ECO:0000313" key="11">
    <source>
        <dbReference type="Proteomes" id="UP000094236"/>
    </source>
</evidence>
<evidence type="ECO:0000256" key="7">
    <source>
        <dbReference type="ARBA" id="ARBA00023034"/>
    </source>
</evidence>
<evidence type="ECO:0000256" key="6">
    <source>
        <dbReference type="ARBA" id="ARBA00022989"/>
    </source>
</evidence>
<keyword evidence="8 9" id="KW-0472">Membrane</keyword>
<feature type="signal peptide" evidence="9">
    <location>
        <begin position="1"/>
        <end position="22"/>
    </location>
</feature>
<name>A0A1E4TN64_PACTA</name>
<evidence type="ECO:0000313" key="10">
    <source>
        <dbReference type="EMBL" id="ODV93190.1"/>
    </source>
</evidence>
<evidence type="ECO:0000256" key="1">
    <source>
        <dbReference type="ARBA" id="ARBA00004141"/>
    </source>
</evidence>
<feature type="transmembrane region" description="Helical" evidence="9">
    <location>
        <begin position="672"/>
        <end position="701"/>
    </location>
</feature>
<accession>A0A1E4TN64</accession>
<feature type="transmembrane region" description="Helical" evidence="9">
    <location>
        <begin position="472"/>
        <end position="495"/>
    </location>
</feature>
<dbReference type="Pfam" id="PF02990">
    <property type="entry name" value="EMP70"/>
    <property type="match status" value="1"/>
</dbReference>
<keyword evidence="7" id="KW-0333">Golgi apparatus</keyword>
<dbReference type="InterPro" id="IPR004240">
    <property type="entry name" value="EMP70"/>
</dbReference>
<feature type="non-terminal residue" evidence="10">
    <location>
        <position position="710"/>
    </location>
</feature>
<feature type="chain" id="PRO_5009027783" description="Transmembrane 9 superfamily member" evidence="9">
    <location>
        <begin position="23"/>
        <end position="710"/>
    </location>
</feature>
<dbReference type="GO" id="GO:0072657">
    <property type="term" value="P:protein localization to membrane"/>
    <property type="evidence" value="ECO:0007669"/>
    <property type="project" value="TreeGrafter"/>
</dbReference>
<feature type="transmembrane region" description="Helical" evidence="9">
    <location>
        <begin position="507"/>
        <end position="528"/>
    </location>
</feature>
<feature type="transmembrane region" description="Helical" evidence="9">
    <location>
        <begin position="395"/>
        <end position="423"/>
    </location>
</feature>
<dbReference type="Proteomes" id="UP000094236">
    <property type="component" value="Unassembled WGS sequence"/>
</dbReference>
<evidence type="ECO:0000256" key="9">
    <source>
        <dbReference type="RuleBase" id="RU363079"/>
    </source>
</evidence>
<dbReference type="GO" id="GO:0007034">
    <property type="term" value="P:vacuolar transport"/>
    <property type="evidence" value="ECO:0007669"/>
    <property type="project" value="EnsemblFungi"/>
</dbReference>
<comment type="subcellular location">
    <subcellularLocation>
        <location evidence="2">Golgi apparatus</location>
    </subcellularLocation>
    <subcellularLocation>
        <location evidence="1">Membrane</location>
        <topology evidence="1">Multi-pass membrane protein</topology>
    </subcellularLocation>
</comment>
<evidence type="ECO:0000256" key="5">
    <source>
        <dbReference type="ARBA" id="ARBA00022729"/>
    </source>
</evidence>
<dbReference type="PANTHER" id="PTHR10766:SF55">
    <property type="entry name" value="TRANSMEMBRANE 9 SUPERFAMILY MEMBER 4"/>
    <property type="match status" value="1"/>
</dbReference>
<proteinExistence type="inferred from homology"/>
<feature type="transmembrane region" description="Helical" evidence="9">
    <location>
        <begin position="640"/>
        <end position="660"/>
    </location>
</feature>
<sequence length="710" mass="80069">MLKFLIFLTFLVLIFVDNLVNCFDLKLGWLPSYYQTDDEVMLYVNKVESDTTQLPYAYYDLPFVCPPSKEQKPVHLSLGEVIRGDRIWSSDYHIFFEKDEPCKRICDRITKPEGIRKADELIRKGYVAEWIIDSLPGATTFISSSTNSKYYAAGFPLGFVQDGKTYLHNHVMLVIRWHKENDDPNKKTIVGFEVYPRSVSDFHCPGASKSFANFELDLNQKEEILIPFTYAVYWREETDVSWHNRWNLYFSGELDQDRIHVASLFNSLVLVLLLSTIVGVVLLRTLNRDITNHKKMKHLKNKTTRTLNLLKPVSQDSFAEEVKNMLPNEDRLSVDPSTAESSLPINTINNNNIDSNTASTGTNITNITSSTSASASATGWKLLLNEVFSQPEKPLVLSVLAGSGIQLLVSLILVSALCASGLLGPAHRGSVITVSYILFVFSGFTSGYSGVQFYKKFVCAQTTLPNWLRVSAYCGGGLTCFVFFLLFTLNLFVWINGSSVALPFGTIVFLIAGLVILEIPLAIFGGFLSNRHASDSLSLSVMFNKSSNGLLNNTPIPRQPWYNRLYFAVPLFGIIPFSIIYVELVFIFKSVFLEKTSFYYMYEFLVATIILLIVVIIEITIVSIYLALNKGDYRWQWRSFIIGGASISFYIFIYGIYYFVAYLNVVDFLSVLLYFSYIIIISAISALACGSIGLISSVIFISRIYSAIKV</sequence>
<dbReference type="GO" id="GO:0001403">
    <property type="term" value="P:invasive growth in response to glucose limitation"/>
    <property type="evidence" value="ECO:0007669"/>
    <property type="project" value="EnsemblFungi"/>
</dbReference>
<dbReference type="OrthoDB" id="1666796at2759"/>
<dbReference type="GO" id="GO:0005794">
    <property type="term" value="C:Golgi apparatus"/>
    <property type="evidence" value="ECO:0007669"/>
    <property type="project" value="UniProtKB-SubCell"/>
</dbReference>
<keyword evidence="4 9" id="KW-0812">Transmembrane</keyword>
<dbReference type="EMBL" id="KV454018">
    <property type="protein sequence ID" value="ODV93190.1"/>
    <property type="molecule type" value="Genomic_DNA"/>
</dbReference>
<feature type="transmembrane region" description="Helical" evidence="9">
    <location>
        <begin position="264"/>
        <end position="286"/>
    </location>
</feature>
<keyword evidence="11" id="KW-1185">Reference proteome</keyword>
<organism evidence="10 11">
    <name type="scientific">Pachysolen tannophilus NRRL Y-2460</name>
    <dbReference type="NCBI Taxonomy" id="669874"/>
    <lineage>
        <taxon>Eukaryota</taxon>
        <taxon>Fungi</taxon>
        <taxon>Dikarya</taxon>
        <taxon>Ascomycota</taxon>
        <taxon>Saccharomycotina</taxon>
        <taxon>Pichiomycetes</taxon>
        <taxon>Pachysolenaceae</taxon>
        <taxon>Pachysolen</taxon>
    </lineage>
</organism>
<evidence type="ECO:0000256" key="3">
    <source>
        <dbReference type="ARBA" id="ARBA00005227"/>
    </source>
</evidence>
<keyword evidence="5 9" id="KW-0732">Signal</keyword>
<protein>
    <recommendedName>
        <fullName evidence="9">Transmembrane 9 superfamily member</fullName>
    </recommendedName>
</protein>
<feature type="transmembrane region" description="Helical" evidence="9">
    <location>
        <begin position="565"/>
        <end position="588"/>
    </location>
</feature>
<reference evidence="11" key="1">
    <citation type="submission" date="2016-05" db="EMBL/GenBank/DDBJ databases">
        <title>Comparative genomics of biotechnologically important yeasts.</title>
        <authorList>
            <consortium name="DOE Joint Genome Institute"/>
            <person name="Riley R."/>
            <person name="Haridas S."/>
            <person name="Wolfe K.H."/>
            <person name="Lopes M.R."/>
            <person name="Hittinger C.T."/>
            <person name="Goker M."/>
            <person name="Salamov A."/>
            <person name="Wisecaver J."/>
            <person name="Long T.M."/>
            <person name="Aerts A.L."/>
            <person name="Barry K."/>
            <person name="Choi C."/>
            <person name="Clum A."/>
            <person name="Coughlan A.Y."/>
            <person name="Deshpande S."/>
            <person name="Douglass A.P."/>
            <person name="Hanson S.J."/>
            <person name="Klenk H.-P."/>
            <person name="Labutti K."/>
            <person name="Lapidus A."/>
            <person name="Lindquist E."/>
            <person name="Lipzen A."/>
            <person name="Meier-Kolthoff J.P."/>
            <person name="Ohm R.A."/>
            <person name="Otillar R.P."/>
            <person name="Pangilinan J."/>
            <person name="Peng Y."/>
            <person name="Rokas A."/>
            <person name="Rosa C.A."/>
            <person name="Scheuner C."/>
            <person name="Sibirny A.A."/>
            <person name="Slot J.C."/>
            <person name="Stielow J.B."/>
            <person name="Sun H."/>
            <person name="Kurtzman C.P."/>
            <person name="Blackwell M."/>
            <person name="Grigoriev I.V."/>
            <person name="Jeffries T.W."/>
        </authorList>
    </citation>
    <scope>NUCLEOTIDE SEQUENCE [LARGE SCALE GENOMIC DNA]</scope>
    <source>
        <strain evidence="11">NRRL Y-2460</strain>
    </source>
</reference>
<gene>
    <name evidence="10" type="ORF">PACTADRAFT_51808</name>
</gene>
<dbReference type="PANTHER" id="PTHR10766">
    <property type="entry name" value="TRANSMEMBRANE 9 SUPERFAMILY PROTEIN"/>
    <property type="match status" value="1"/>
</dbReference>
<keyword evidence="6 9" id="KW-1133">Transmembrane helix</keyword>
<comment type="similarity">
    <text evidence="3 9">Belongs to the nonaspanin (TM9SF) (TC 9.A.2) family.</text>
</comment>
<dbReference type="GO" id="GO:0006878">
    <property type="term" value="P:intracellular copper ion homeostasis"/>
    <property type="evidence" value="ECO:0007669"/>
    <property type="project" value="EnsemblFungi"/>
</dbReference>
<evidence type="ECO:0000256" key="2">
    <source>
        <dbReference type="ARBA" id="ARBA00004555"/>
    </source>
</evidence>
<evidence type="ECO:0000256" key="8">
    <source>
        <dbReference type="ARBA" id="ARBA00023136"/>
    </source>
</evidence>